<geneLocation type="plasmid" evidence="2">
    <name>prsp8c3a</name>
</geneLocation>
<organism evidence="1 2">
    <name type="scientific">Rhizobium etli 8C-3</name>
    <dbReference type="NCBI Taxonomy" id="538025"/>
    <lineage>
        <taxon>Bacteria</taxon>
        <taxon>Pseudomonadati</taxon>
        <taxon>Pseudomonadota</taxon>
        <taxon>Alphaproteobacteria</taxon>
        <taxon>Hyphomicrobiales</taxon>
        <taxon>Rhizobiaceae</taxon>
        <taxon>Rhizobium/Agrobacterium group</taxon>
        <taxon>Rhizobium</taxon>
    </lineage>
</organism>
<dbReference type="RefSeq" id="WP_155774520.1">
    <property type="nucleotide sequence ID" value="NZ_CP017242.1"/>
</dbReference>
<dbReference type="Proteomes" id="UP000185109">
    <property type="component" value="Plasmid pRsp8C3a"/>
</dbReference>
<evidence type="ECO:0000313" key="1">
    <source>
        <dbReference type="EMBL" id="APO77233.1"/>
    </source>
</evidence>
<dbReference type="AlphaFoldDB" id="A0A1L5PAU8"/>
<gene>
    <name evidence="1" type="ORF">AM571_PA00353</name>
</gene>
<keyword evidence="1" id="KW-0614">Plasmid</keyword>
<reference evidence="1 2" key="1">
    <citation type="submission" date="2016-09" db="EMBL/GenBank/DDBJ databases">
        <title>The complete genome sequences of Rhizobium gallicum, symbiovars gallicum and phaseoli, symbionts associated to common bean (Phaseolus vulgaris).</title>
        <authorList>
            <person name="Bustos P."/>
            <person name="Santamaria R.I."/>
            <person name="Perez-Carrascal O.M."/>
            <person name="Juarez S."/>
            <person name="Lozano L."/>
            <person name="Martinez-Flores I."/>
            <person name="Martinez-Romero E."/>
            <person name="Cevallos M."/>
            <person name="Romero D."/>
            <person name="Davila G."/>
            <person name="Gonzalez V."/>
        </authorList>
    </citation>
    <scope>NUCLEOTIDE SEQUENCE [LARGE SCALE GENOMIC DNA]</scope>
    <source>
        <strain evidence="1 2">8C-3</strain>
        <plasmid evidence="2">Plasmid prsp8c3a</plasmid>
    </source>
</reference>
<accession>A0A1L5PAU8</accession>
<sequence length="81" mass="9309">MSNSSGLDDFCQKIVLDLLARRTIERWLNREPPDIDSLYYQVRQEIANCHCANTLSDSEEIQLIEGMLQFLDAFITKNTGT</sequence>
<protein>
    <submittedName>
        <fullName evidence="1">Uncharacterized protein</fullName>
    </submittedName>
</protein>
<dbReference type="EMBL" id="CP017242">
    <property type="protein sequence ID" value="APO77233.1"/>
    <property type="molecule type" value="Genomic_DNA"/>
</dbReference>
<evidence type="ECO:0000313" key="2">
    <source>
        <dbReference type="Proteomes" id="UP000185109"/>
    </source>
</evidence>
<name>A0A1L5PAU8_RHIET</name>
<proteinExistence type="predicted"/>